<keyword evidence="1" id="KW-0812">Transmembrane</keyword>
<dbReference type="OrthoDB" id="9813304at2"/>
<keyword evidence="1" id="KW-1133">Transmembrane helix</keyword>
<dbReference type="Pfam" id="PF09489">
    <property type="entry name" value="CbtB"/>
    <property type="match status" value="1"/>
</dbReference>
<reference evidence="2" key="1">
    <citation type="journal article" date="2019" name="PLoS Negl. Trop. Dis.">
        <title>Revisiting the worldwide diversity of Leptospira species in the environment.</title>
        <authorList>
            <person name="Vincent A.T."/>
            <person name="Schiettekatte O."/>
            <person name="Bourhy P."/>
            <person name="Veyrier F.J."/>
            <person name="Picardeau M."/>
        </authorList>
    </citation>
    <scope>NUCLEOTIDE SEQUENCE [LARGE SCALE GENOMIC DNA]</scope>
    <source>
        <strain evidence="2">SSS9</strain>
    </source>
</reference>
<evidence type="ECO:0000256" key="1">
    <source>
        <dbReference type="SAM" id="Phobius"/>
    </source>
</evidence>
<evidence type="ECO:0000313" key="2">
    <source>
        <dbReference type="EMBL" id="TGJ99468.1"/>
    </source>
</evidence>
<sequence length="61" mass="6872">MRSISIPEVSSVSDRSWIRISLTLVLAFSALSIVYVVGLEPMLYLHDAFHDIRHSTGFPCH</sequence>
<dbReference type="InterPro" id="IPR012667">
    <property type="entry name" value="CbtB_put"/>
</dbReference>
<keyword evidence="3" id="KW-1185">Reference proteome</keyword>
<protein>
    <submittedName>
        <fullName evidence="2">CbtB-domain containing protein</fullName>
    </submittedName>
</protein>
<name>A0A4V6QKF1_9LEPT</name>
<dbReference type="AlphaFoldDB" id="A0A4V6QKF1"/>
<keyword evidence="1" id="KW-0472">Membrane</keyword>
<feature type="transmembrane region" description="Helical" evidence="1">
    <location>
        <begin position="20"/>
        <end position="38"/>
    </location>
</feature>
<dbReference type="EMBL" id="RQEP01000019">
    <property type="protein sequence ID" value="TGJ99468.1"/>
    <property type="molecule type" value="Genomic_DNA"/>
</dbReference>
<organism evidence="2 3">
    <name type="scientific">Leptospira semungkisensis</name>
    <dbReference type="NCBI Taxonomy" id="2484985"/>
    <lineage>
        <taxon>Bacteria</taxon>
        <taxon>Pseudomonadati</taxon>
        <taxon>Spirochaetota</taxon>
        <taxon>Spirochaetia</taxon>
        <taxon>Leptospirales</taxon>
        <taxon>Leptospiraceae</taxon>
        <taxon>Leptospira</taxon>
    </lineage>
</organism>
<gene>
    <name evidence="2" type="ORF">EHO59_16560</name>
</gene>
<evidence type="ECO:0000313" key="3">
    <source>
        <dbReference type="Proteomes" id="UP000297453"/>
    </source>
</evidence>
<comment type="caution">
    <text evidence="2">The sequence shown here is derived from an EMBL/GenBank/DDBJ whole genome shotgun (WGS) entry which is preliminary data.</text>
</comment>
<proteinExistence type="predicted"/>
<accession>A0A4V6QKF1</accession>
<dbReference type="Proteomes" id="UP000297453">
    <property type="component" value="Unassembled WGS sequence"/>
</dbReference>